<dbReference type="PANTHER" id="PTHR20995">
    <property type="entry name" value="F-BOX/WD REPEAT-CONTAINING PROTEIN 5"/>
    <property type="match status" value="1"/>
</dbReference>
<evidence type="ECO:0000256" key="2">
    <source>
        <dbReference type="SAM" id="MobiDB-lite"/>
    </source>
</evidence>
<comment type="caution">
    <text evidence="4">The sequence shown here is derived from an EMBL/GenBank/DDBJ whole genome shotgun (WGS) entry which is preliminary data.</text>
</comment>
<dbReference type="Pfam" id="PF00400">
    <property type="entry name" value="WD40"/>
    <property type="match status" value="2"/>
</dbReference>
<feature type="compositionally biased region" description="Acidic residues" evidence="2">
    <location>
        <begin position="352"/>
        <end position="380"/>
    </location>
</feature>
<feature type="domain" description="F-box" evidence="3">
    <location>
        <begin position="4"/>
        <end position="50"/>
    </location>
</feature>
<dbReference type="SUPFAM" id="SSF50978">
    <property type="entry name" value="WD40 repeat-like"/>
    <property type="match status" value="1"/>
</dbReference>
<dbReference type="InterPro" id="IPR001810">
    <property type="entry name" value="F-box_dom"/>
</dbReference>
<dbReference type="PROSITE" id="PS50082">
    <property type="entry name" value="WD_REPEATS_2"/>
    <property type="match status" value="2"/>
</dbReference>
<proteinExistence type="predicted"/>
<sequence length="672" mass="76914">MDSSEFWHLLPDPLLLYIFSHLSAKELLNARRTCRNWNRVATDEFLWKRLFHNDFKIDKSIPIAPGKYSWFSEYRRLKYHIPSEQTEILVEHTHQVLHVSFAHNGKMFASSSKDGYIKVWTSTYPAKVLYSTDMKSFSWNYTQFSQFNESDTLLLVSGVHFGAHTASGEIAVFNLQGNFALQCRVLNKPYDTFGTWYTDEYLLSGRLHFLGHLVSCSALWLNKAWQESESEKKPIVKRLFKFYNRKASSIRTIAVANCLMPESKAEGSDSNLPTTSSRKPIVHGNPVSKNALSADAWPTVRGRTIELASGSLTQDIKVQYTAESNEACTMDSPIRYSQEYRRAESADMPSDSSEEEDNTSSDFEDPLLPWDEEWSGLSDEEGSHMPLFGASSKKKSSKSIQSGASKLCSNEEEENADSLDDDSSIEKILDPREKFLIFTTGSLTYTPHQIGFKRIKPFKFAERITETPTLLQRLAEREERNINPTVSPNWHDEETIMHYFDQVDHLIDLHGHIIGMGLSPDHRYLYVNSRPWPQGYVIDNPLTPPPIAQEIDIHVIDLCTLKEVGTMLRSHKAYTPNDECFFIFLDVSDQYVASGAEDKHGYLWDRHYGNCLSKLPHNDVVNSVAFNPKDSEMLVTASDDFTLKVWRSKNRVKELNISMEDKMQCEDSEAKH</sequence>
<dbReference type="GO" id="GO:0019005">
    <property type="term" value="C:SCF ubiquitin ligase complex"/>
    <property type="evidence" value="ECO:0007669"/>
    <property type="project" value="InterPro"/>
</dbReference>
<feature type="compositionally biased region" description="Acidic residues" evidence="2">
    <location>
        <begin position="410"/>
        <end position="422"/>
    </location>
</feature>
<dbReference type="Gene3D" id="1.20.1280.50">
    <property type="match status" value="1"/>
</dbReference>
<protein>
    <recommendedName>
        <fullName evidence="3">F-box domain-containing protein</fullName>
    </recommendedName>
</protein>
<dbReference type="InterPro" id="IPR015943">
    <property type="entry name" value="WD40/YVTN_repeat-like_dom_sf"/>
</dbReference>
<dbReference type="EMBL" id="CAXIEN010000053">
    <property type="protein sequence ID" value="CAL1271260.1"/>
    <property type="molecule type" value="Genomic_DNA"/>
</dbReference>
<keyword evidence="1" id="KW-0853">WD repeat</keyword>
<dbReference type="InterPro" id="IPR036047">
    <property type="entry name" value="F-box-like_dom_sf"/>
</dbReference>
<dbReference type="SMART" id="SM00320">
    <property type="entry name" value="WD40"/>
    <property type="match status" value="3"/>
</dbReference>
<dbReference type="PROSITE" id="PS50181">
    <property type="entry name" value="FBOX"/>
    <property type="match status" value="1"/>
</dbReference>
<dbReference type="PANTHER" id="PTHR20995:SF17">
    <property type="entry name" value="F-BOX_WD REPEAT-CONTAINING PROTEIN 5"/>
    <property type="match status" value="1"/>
</dbReference>
<dbReference type="Pfam" id="PF12937">
    <property type="entry name" value="F-box-like"/>
    <property type="match status" value="1"/>
</dbReference>
<dbReference type="InterPro" id="IPR036322">
    <property type="entry name" value="WD40_repeat_dom_sf"/>
</dbReference>
<feature type="region of interest" description="Disordered" evidence="2">
    <location>
        <begin position="341"/>
        <end position="422"/>
    </location>
</feature>
<dbReference type="GO" id="GO:0080008">
    <property type="term" value="C:Cul4-RING E3 ubiquitin ligase complex"/>
    <property type="evidence" value="ECO:0007669"/>
    <property type="project" value="InterPro"/>
</dbReference>
<dbReference type="PROSITE" id="PS50294">
    <property type="entry name" value="WD_REPEATS_REGION"/>
    <property type="match status" value="2"/>
</dbReference>
<reference evidence="4 5" key="1">
    <citation type="submission" date="2024-04" db="EMBL/GenBank/DDBJ databases">
        <authorList>
            <person name="Rising A."/>
            <person name="Reimegard J."/>
            <person name="Sonavane S."/>
            <person name="Akerstrom W."/>
            <person name="Nylinder S."/>
            <person name="Hedman E."/>
            <person name="Kallberg Y."/>
        </authorList>
    </citation>
    <scope>NUCLEOTIDE SEQUENCE [LARGE SCALE GENOMIC DNA]</scope>
</reference>
<dbReference type="SUPFAM" id="SSF81383">
    <property type="entry name" value="F-box domain"/>
    <property type="match status" value="1"/>
</dbReference>
<dbReference type="CDD" id="cd22132">
    <property type="entry name" value="F-box_FBXW5"/>
    <property type="match status" value="1"/>
</dbReference>
<organism evidence="4 5">
    <name type="scientific">Larinioides sclopetarius</name>
    <dbReference type="NCBI Taxonomy" id="280406"/>
    <lineage>
        <taxon>Eukaryota</taxon>
        <taxon>Metazoa</taxon>
        <taxon>Ecdysozoa</taxon>
        <taxon>Arthropoda</taxon>
        <taxon>Chelicerata</taxon>
        <taxon>Arachnida</taxon>
        <taxon>Araneae</taxon>
        <taxon>Araneomorphae</taxon>
        <taxon>Entelegynae</taxon>
        <taxon>Araneoidea</taxon>
        <taxon>Araneidae</taxon>
        <taxon>Larinioides</taxon>
    </lineage>
</organism>
<feature type="compositionally biased region" description="Polar residues" evidence="2">
    <location>
        <begin position="268"/>
        <end position="278"/>
    </location>
</feature>
<dbReference type="EMBL" id="CAXIEN010000053">
    <property type="protein sequence ID" value="CAL1271261.1"/>
    <property type="molecule type" value="Genomic_DNA"/>
</dbReference>
<dbReference type="AlphaFoldDB" id="A0AAV1ZHZ6"/>
<dbReference type="SMART" id="SM00256">
    <property type="entry name" value="FBOX"/>
    <property type="match status" value="1"/>
</dbReference>
<evidence type="ECO:0000259" key="3">
    <source>
        <dbReference type="PROSITE" id="PS50181"/>
    </source>
</evidence>
<evidence type="ECO:0000256" key="1">
    <source>
        <dbReference type="PROSITE-ProRule" id="PRU00221"/>
    </source>
</evidence>
<feature type="repeat" description="WD" evidence="1">
    <location>
        <begin position="614"/>
        <end position="646"/>
    </location>
</feature>
<dbReference type="Gene3D" id="2.130.10.10">
    <property type="entry name" value="YVTN repeat-like/Quinoprotein amine dehydrogenase"/>
    <property type="match status" value="2"/>
</dbReference>
<dbReference type="Proteomes" id="UP001497382">
    <property type="component" value="Unassembled WGS sequence"/>
</dbReference>
<feature type="region of interest" description="Disordered" evidence="2">
    <location>
        <begin position="263"/>
        <end position="285"/>
    </location>
</feature>
<dbReference type="GO" id="GO:0016567">
    <property type="term" value="P:protein ubiquitination"/>
    <property type="evidence" value="ECO:0007669"/>
    <property type="project" value="InterPro"/>
</dbReference>
<accession>A0AAV1ZHZ6</accession>
<feature type="repeat" description="WD" evidence="1">
    <location>
        <begin position="89"/>
        <end position="120"/>
    </location>
</feature>
<dbReference type="InterPro" id="IPR001680">
    <property type="entry name" value="WD40_rpt"/>
</dbReference>
<keyword evidence="5" id="KW-1185">Reference proteome</keyword>
<evidence type="ECO:0000313" key="5">
    <source>
        <dbReference type="Proteomes" id="UP001497382"/>
    </source>
</evidence>
<dbReference type="InterPro" id="IPR042508">
    <property type="entry name" value="FBXW5"/>
</dbReference>
<evidence type="ECO:0000313" key="4">
    <source>
        <dbReference type="EMBL" id="CAL1271260.1"/>
    </source>
</evidence>
<name>A0AAV1ZHZ6_9ARAC</name>
<gene>
    <name evidence="4" type="ORF">LARSCL_LOCUS5730</name>
</gene>